<keyword evidence="3" id="KW-1185">Reference proteome</keyword>
<sequence>MFKKIALTAVAAALAVPAFAGNPNSPAAIQMSYEAGVTPGIYDVAQLQRLQEAISDNDKEAVAFILSQGADTSVNTLDGASVNAGKAQLAAEAGVDPADFTIAQLERLIQAQREEDDEEVRFILSQAGTFTDNGVVSTSSVPGQGKAMLAKLAGVDPSSATLNELIEPDL</sequence>
<accession>A0A1Y5SUS3</accession>
<keyword evidence="1" id="KW-0732">Signal</keyword>
<protein>
    <submittedName>
        <fullName evidence="2">Uncharacterized protein</fullName>
    </submittedName>
</protein>
<dbReference type="AlphaFoldDB" id="A0A1Y5SUS3"/>
<feature type="chain" id="PRO_5012057119" evidence="1">
    <location>
        <begin position="21"/>
        <end position="170"/>
    </location>
</feature>
<reference evidence="2 3" key="1">
    <citation type="submission" date="2017-03" db="EMBL/GenBank/DDBJ databases">
        <authorList>
            <person name="Afonso C.L."/>
            <person name="Miller P.J."/>
            <person name="Scott M.A."/>
            <person name="Spackman E."/>
            <person name="Goraichik I."/>
            <person name="Dimitrov K.M."/>
            <person name="Suarez D.L."/>
            <person name="Swayne D.E."/>
        </authorList>
    </citation>
    <scope>NUCLEOTIDE SEQUENCE [LARGE SCALE GENOMIC DNA]</scope>
    <source>
        <strain evidence="2 3">CECT 7680</strain>
    </source>
</reference>
<dbReference type="EMBL" id="FWFQ01000017">
    <property type="protein sequence ID" value="SLN48800.1"/>
    <property type="molecule type" value="Genomic_DNA"/>
</dbReference>
<evidence type="ECO:0000256" key="1">
    <source>
        <dbReference type="SAM" id="SignalP"/>
    </source>
</evidence>
<feature type="signal peptide" evidence="1">
    <location>
        <begin position="1"/>
        <end position="20"/>
    </location>
</feature>
<evidence type="ECO:0000313" key="2">
    <source>
        <dbReference type="EMBL" id="SLN48800.1"/>
    </source>
</evidence>
<evidence type="ECO:0000313" key="3">
    <source>
        <dbReference type="Proteomes" id="UP000193409"/>
    </source>
</evidence>
<proteinExistence type="predicted"/>
<gene>
    <name evidence="2" type="ORF">PSA7680_02523</name>
</gene>
<dbReference type="OrthoDB" id="7877136at2"/>
<dbReference type="Proteomes" id="UP000193409">
    <property type="component" value="Unassembled WGS sequence"/>
</dbReference>
<name>A0A1Y5SUS3_9RHOB</name>
<organism evidence="2 3">
    <name type="scientific">Pseudoruegeria aquimaris</name>
    <dbReference type="NCBI Taxonomy" id="393663"/>
    <lineage>
        <taxon>Bacteria</taxon>
        <taxon>Pseudomonadati</taxon>
        <taxon>Pseudomonadota</taxon>
        <taxon>Alphaproteobacteria</taxon>
        <taxon>Rhodobacterales</taxon>
        <taxon>Roseobacteraceae</taxon>
        <taxon>Pseudoruegeria</taxon>
    </lineage>
</organism>
<dbReference type="RefSeq" id="WP_085869063.1">
    <property type="nucleotide sequence ID" value="NZ_FWFQ01000017.1"/>
</dbReference>